<feature type="compositionally biased region" description="Acidic residues" evidence="4">
    <location>
        <begin position="339"/>
        <end position="348"/>
    </location>
</feature>
<evidence type="ECO:0000256" key="3">
    <source>
        <dbReference type="PROSITE-ProRule" id="PRU10141"/>
    </source>
</evidence>
<evidence type="ECO:0000313" key="6">
    <source>
        <dbReference type="EMBL" id="MBP3958589.1"/>
    </source>
</evidence>
<dbReference type="InterPro" id="IPR008271">
    <property type="entry name" value="Ser/Thr_kinase_AS"/>
</dbReference>
<dbReference type="InterPro" id="IPR011009">
    <property type="entry name" value="Kinase-like_dom_sf"/>
</dbReference>
<dbReference type="CDD" id="cd14014">
    <property type="entry name" value="STKc_PknB_like"/>
    <property type="match status" value="1"/>
</dbReference>
<evidence type="ECO:0000256" key="4">
    <source>
        <dbReference type="SAM" id="MobiDB-lite"/>
    </source>
</evidence>
<dbReference type="Pfam" id="PF08238">
    <property type="entry name" value="Sel1"/>
    <property type="match status" value="12"/>
</dbReference>
<feature type="region of interest" description="Disordered" evidence="4">
    <location>
        <begin position="339"/>
        <end position="390"/>
    </location>
</feature>
<feature type="region of interest" description="Disordered" evidence="4">
    <location>
        <begin position="423"/>
        <end position="498"/>
    </location>
</feature>
<comment type="caution">
    <text evidence="6">The sequence shown here is derived from an EMBL/GenBank/DDBJ whole genome shotgun (WGS) entry which is preliminary data.</text>
</comment>
<dbReference type="InterPro" id="IPR017441">
    <property type="entry name" value="Protein_kinase_ATP_BS"/>
</dbReference>
<name>A0ABS5BY02_9BACT</name>
<feature type="compositionally biased region" description="Basic and acidic residues" evidence="4">
    <location>
        <begin position="475"/>
        <end position="485"/>
    </location>
</feature>
<dbReference type="InterPro" id="IPR006597">
    <property type="entry name" value="Sel1-like"/>
</dbReference>
<dbReference type="InterPro" id="IPR011990">
    <property type="entry name" value="TPR-like_helical_dom_sf"/>
</dbReference>
<dbReference type="SMART" id="SM00671">
    <property type="entry name" value="SEL1"/>
    <property type="match status" value="12"/>
</dbReference>
<dbReference type="PROSITE" id="PS00108">
    <property type="entry name" value="PROTEIN_KINASE_ST"/>
    <property type="match status" value="1"/>
</dbReference>
<dbReference type="Gene3D" id="1.25.40.10">
    <property type="entry name" value="Tetratricopeptide repeat domain"/>
    <property type="match status" value="3"/>
</dbReference>
<keyword evidence="1 3" id="KW-0547">Nucleotide-binding</keyword>
<dbReference type="SUPFAM" id="SSF81901">
    <property type="entry name" value="HCP-like"/>
    <property type="match status" value="3"/>
</dbReference>
<dbReference type="PANTHER" id="PTHR11102:SF160">
    <property type="entry name" value="ERAD-ASSOCIATED E3 UBIQUITIN-PROTEIN LIGASE COMPONENT HRD3"/>
    <property type="match status" value="1"/>
</dbReference>
<accession>A0ABS5BY02</accession>
<dbReference type="InterPro" id="IPR050767">
    <property type="entry name" value="Sel1_AlgK"/>
</dbReference>
<evidence type="ECO:0000256" key="2">
    <source>
        <dbReference type="ARBA" id="ARBA00022840"/>
    </source>
</evidence>
<organism evidence="6 7">
    <name type="scientific">Gemmata palustris</name>
    <dbReference type="NCBI Taxonomy" id="2822762"/>
    <lineage>
        <taxon>Bacteria</taxon>
        <taxon>Pseudomonadati</taxon>
        <taxon>Planctomycetota</taxon>
        <taxon>Planctomycetia</taxon>
        <taxon>Gemmatales</taxon>
        <taxon>Gemmataceae</taxon>
        <taxon>Gemmata</taxon>
    </lineage>
</organism>
<evidence type="ECO:0000313" key="7">
    <source>
        <dbReference type="Proteomes" id="UP000676565"/>
    </source>
</evidence>
<feature type="binding site" evidence="3">
    <location>
        <position position="78"/>
    </location>
    <ligand>
        <name>ATP</name>
        <dbReference type="ChEBI" id="CHEBI:30616"/>
    </ligand>
</feature>
<dbReference type="PANTHER" id="PTHR11102">
    <property type="entry name" value="SEL-1-LIKE PROTEIN"/>
    <property type="match status" value="1"/>
</dbReference>
<dbReference type="EMBL" id="JAGKQQ010000001">
    <property type="protein sequence ID" value="MBP3958589.1"/>
    <property type="molecule type" value="Genomic_DNA"/>
</dbReference>
<evidence type="ECO:0000256" key="1">
    <source>
        <dbReference type="ARBA" id="ARBA00022741"/>
    </source>
</evidence>
<dbReference type="InterPro" id="IPR000719">
    <property type="entry name" value="Prot_kinase_dom"/>
</dbReference>
<dbReference type="Gene3D" id="3.30.200.20">
    <property type="entry name" value="Phosphorylase Kinase, domain 1"/>
    <property type="match status" value="1"/>
</dbReference>
<feature type="domain" description="Protein kinase" evidence="5">
    <location>
        <begin position="49"/>
        <end position="310"/>
    </location>
</feature>
<dbReference type="SUPFAM" id="SSF56112">
    <property type="entry name" value="Protein kinase-like (PK-like)"/>
    <property type="match status" value="1"/>
</dbReference>
<keyword evidence="7" id="KW-1185">Reference proteome</keyword>
<keyword evidence="2 3" id="KW-0067">ATP-binding</keyword>
<feature type="region of interest" description="Disordered" evidence="4">
    <location>
        <begin position="1"/>
        <end position="41"/>
    </location>
</feature>
<reference evidence="6 7" key="1">
    <citation type="submission" date="2021-04" db="EMBL/GenBank/DDBJ databases">
        <authorList>
            <person name="Ivanova A."/>
        </authorList>
    </citation>
    <scope>NUCLEOTIDE SEQUENCE [LARGE SCALE GENOMIC DNA]</scope>
    <source>
        <strain evidence="6 7">G18</strain>
    </source>
</reference>
<proteinExistence type="predicted"/>
<dbReference type="PROSITE" id="PS00107">
    <property type="entry name" value="PROTEIN_KINASE_ATP"/>
    <property type="match status" value="1"/>
</dbReference>
<protein>
    <submittedName>
        <fullName evidence="6">SEL1-like repeat protein</fullName>
    </submittedName>
</protein>
<dbReference type="Gene3D" id="1.10.510.10">
    <property type="entry name" value="Transferase(Phosphotransferase) domain 1"/>
    <property type="match status" value="1"/>
</dbReference>
<evidence type="ECO:0000259" key="5">
    <source>
        <dbReference type="PROSITE" id="PS50011"/>
    </source>
</evidence>
<dbReference type="Proteomes" id="UP000676565">
    <property type="component" value="Unassembled WGS sequence"/>
</dbReference>
<sequence length="982" mass="105629">MSELDPADFAVPKTPPRAPDPETLTGGRTGPSAPARSIPGTRPVRIGRFEVRALLGEGAFARVYLGFDLELEREVAIKVPKVDELTPEFRESFLRENRLAAIIHHPNVCPVYEVGTDGTLPYIVMRVVPGTLAGLLQRRAAPVPPRHALAIARKLALGLAAAHAQKVVHRDLKPANVLFDETHREVLIADFGLARLVDQGSAASNGVPKGTPAYMSPEQARGLVAEIGPLSDVYSLGVILYEMLAGRVPFFGSVWEVMRDHCETAPVPPSRVVGDLDPALDAVCLKALAKHPADRYRSAKEFATALGAYLRSSERGGALPVAAFDSAEPRLGGALELTEEPPLADEVPELPTVPVGRSPQSSAKHRPVPPPLPRSVRELRAPKTAAPAPRARQRLPVIALLVSGAALLVGGAAVALLVMQKPEPTKDSGPPVALGDGATPKPPVTDPGASTLVITKPEPISEAPDPRPVSTLKPEPPEPEPKKPEPAPAAPDPKPAIDADLRRDWSDYLSASGGETSHPFFKERGPTRWRAWREAAEGDCVYGMVLYANCLENGIGAAKSESKAARLYRKAAEAGEPIAMTELGGCFRDGKGVPKDETEAVAWFRKAADLDDRMAMYLLGVSYRDGRGVTKDSAESAEWFRKAADLGGPAAMVELAYCYATGSGVTKNPPEAVAWFRKAADRGNAIGMDELGYCLAHGRGVKKDPTKAHAWYEKSAEQGYSNAQNNLGLLYGNGLGVSTDYAKAREWYEKAASQNHPGAQNNLGVLYESGLGVTQNYKTAREWYEKAAEQGYAIGQYHLALLYYRPLGVTQDYTKARELFEKAAAQGDSNAQLYLGFLYGTGRHDSKTGTPDHARAQEWYEKAAAQGHAQALHNLGVLYSSGKHKDGNGKPDHVKAREWYEKAVAQGHVGATNNLGLIYEHGRGIPADAGEAVRLYRKAADHGDKNGMTNLARCYEKGIGVAKDEKQAASWREKAAKLPAEK</sequence>
<gene>
    <name evidence="6" type="ORF">J8F10_25350</name>
</gene>
<dbReference type="SMART" id="SM00220">
    <property type="entry name" value="S_TKc"/>
    <property type="match status" value="1"/>
</dbReference>
<dbReference type="RefSeq" id="WP_210658711.1">
    <property type="nucleotide sequence ID" value="NZ_JAGKQQ010000001.1"/>
</dbReference>
<dbReference type="PROSITE" id="PS50011">
    <property type="entry name" value="PROTEIN_KINASE_DOM"/>
    <property type="match status" value="1"/>
</dbReference>
<dbReference type="Pfam" id="PF00069">
    <property type="entry name" value="Pkinase"/>
    <property type="match status" value="1"/>
</dbReference>